<gene>
    <name evidence="2" type="ORF">A3C12_00665</name>
</gene>
<name>A0A1G2KNQ6_9BACT</name>
<comment type="caution">
    <text evidence="2">The sequence shown here is derived from an EMBL/GenBank/DDBJ whole genome shotgun (WGS) entry which is preliminary data.</text>
</comment>
<feature type="coiled-coil region" evidence="1">
    <location>
        <begin position="41"/>
        <end position="68"/>
    </location>
</feature>
<dbReference type="AlphaFoldDB" id="A0A1G2KNQ6"/>
<protein>
    <recommendedName>
        <fullName evidence="4">t-SNARE coiled-coil homology domain-containing protein</fullName>
    </recommendedName>
</protein>
<proteinExistence type="predicted"/>
<accession>A0A1G2KNQ6</accession>
<dbReference type="Proteomes" id="UP000178710">
    <property type="component" value="Unassembled WGS sequence"/>
</dbReference>
<organism evidence="2 3">
    <name type="scientific">Candidatus Sungbacteria bacterium RIFCSPHIGHO2_02_FULL_49_20</name>
    <dbReference type="NCBI Taxonomy" id="1802272"/>
    <lineage>
        <taxon>Bacteria</taxon>
        <taxon>Candidatus Sungiibacteriota</taxon>
    </lineage>
</organism>
<evidence type="ECO:0008006" key="4">
    <source>
        <dbReference type="Google" id="ProtNLM"/>
    </source>
</evidence>
<evidence type="ECO:0000313" key="2">
    <source>
        <dbReference type="EMBL" id="OHA01050.1"/>
    </source>
</evidence>
<reference evidence="2 3" key="1">
    <citation type="journal article" date="2016" name="Nat. Commun.">
        <title>Thousands of microbial genomes shed light on interconnected biogeochemical processes in an aquifer system.</title>
        <authorList>
            <person name="Anantharaman K."/>
            <person name="Brown C.T."/>
            <person name="Hug L.A."/>
            <person name="Sharon I."/>
            <person name="Castelle C.J."/>
            <person name="Probst A.J."/>
            <person name="Thomas B.C."/>
            <person name="Singh A."/>
            <person name="Wilkins M.J."/>
            <person name="Karaoz U."/>
            <person name="Brodie E.L."/>
            <person name="Williams K.H."/>
            <person name="Hubbard S.S."/>
            <person name="Banfield J.F."/>
        </authorList>
    </citation>
    <scope>NUCLEOTIDE SEQUENCE [LARGE SCALE GENOMIC DNA]</scope>
</reference>
<dbReference type="Gene3D" id="1.20.5.300">
    <property type="match status" value="1"/>
</dbReference>
<sequence>MALTKKDLSQIKGVVHGEVESAVETLARIVNRQFGIVGKQIELIDKRIEKIEAEIRHINARLDTIEHDIAEIRKHFVYRDEFEEVLLRLSVIEKKLGIRVN</sequence>
<keyword evidence="1" id="KW-0175">Coiled coil</keyword>
<dbReference type="EMBL" id="MHQK01000039">
    <property type="protein sequence ID" value="OHA01050.1"/>
    <property type="molecule type" value="Genomic_DNA"/>
</dbReference>
<evidence type="ECO:0000256" key="1">
    <source>
        <dbReference type="SAM" id="Coils"/>
    </source>
</evidence>
<evidence type="ECO:0000313" key="3">
    <source>
        <dbReference type="Proteomes" id="UP000178710"/>
    </source>
</evidence>